<dbReference type="InterPro" id="IPR051682">
    <property type="entry name" value="Mito_Persulfide_Diox"/>
</dbReference>
<proteinExistence type="predicted"/>
<reference evidence="1" key="1">
    <citation type="submission" date="2023-08" db="EMBL/GenBank/DDBJ databases">
        <title>Black Yeasts Isolated from many extreme environments.</title>
        <authorList>
            <person name="Coleine C."/>
            <person name="Stajich J.E."/>
            <person name="Selbmann L."/>
        </authorList>
    </citation>
    <scope>NUCLEOTIDE SEQUENCE</scope>
    <source>
        <strain evidence="1">CCFEE 5401</strain>
    </source>
</reference>
<dbReference type="PANTHER" id="PTHR43084">
    <property type="entry name" value="PERSULFIDE DIOXYGENASE ETHE1"/>
    <property type="match status" value="1"/>
</dbReference>
<dbReference type="PANTHER" id="PTHR43084:SF1">
    <property type="entry name" value="PERSULFIDE DIOXYGENASE ETHE1, MITOCHONDRIAL"/>
    <property type="match status" value="1"/>
</dbReference>
<evidence type="ECO:0008006" key="3">
    <source>
        <dbReference type="Google" id="ProtNLM"/>
    </source>
</evidence>
<dbReference type="AlphaFoldDB" id="A0AAN7T9I9"/>
<sequence length="240" mass="27029">MENEPLIHPIYEQSTHTWTFIISDPKTNQAVILDPVLDFTKTNNSIATSAADNLLELVRKQNYTIDRILETHGSSPARSAAWYMRTQLQQRTGTAPHVVMGKSFAGVQKLFARKYNIQNISGRRNLETAFADGQRLEIGQLQAYALHLPTPSQEGHLGYLIGRNVFIGEPGLVAEYDSRKVDFGSEAAHLLWISMQRLLSLPEDFRVFSSFDSDEKDEGMGRAFMTVAELRARCKLPTTQ</sequence>
<evidence type="ECO:0000313" key="1">
    <source>
        <dbReference type="EMBL" id="KAK5107475.1"/>
    </source>
</evidence>
<gene>
    <name evidence="1" type="ORF">LTR62_001093</name>
</gene>
<accession>A0AAN7T9I9</accession>
<dbReference type="Gene3D" id="3.60.15.10">
    <property type="entry name" value="Ribonuclease Z/Hydroxyacylglutathione hydrolase-like"/>
    <property type="match status" value="1"/>
</dbReference>
<dbReference type="EMBL" id="JAVRRL010000119">
    <property type="protein sequence ID" value="KAK5107475.1"/>
    <property type="molecule type" value="Genomic_DNA"/>
</dbReference>
<dbReference type="GO" id="GO:0006749">
    <property type="term" value="P:glutathione metabolic process"/>
    <property type="evidence" value="ECO:0007669"/>
    <property type="project" value="TreeGrafter"/>
</dbReference>
<name>A0AAN7T9I9_9PEZI</name>
<protein>
    <recommendedName>
        <fullName evidence="3">Metallo-beta-lactamase domain-containing protein</fullName>
    </recommendedName>
</protein>
<dbReference type="GO" id="GO:0050313">
    <property type="term" value="F:sulfur dioxygenase activity"/>
    <property type="evidence" value="ECO:0007669"/>
    <property type="project" value="TreeGrafter"/>
</dbReference>
<dbReference type="InterPro" id="IPR036866">
    <property type="entry name" value="RibonucZ/Hydroxyglut_hydro"/>
</dbReference>
<dbReference type="Proteomes" id="UP001310890">
    <property type="component" value="Unassembled WGS sequence"/>
</dbReference>
<organism evidence="1 2">
    <name type="scientific">Meristemomyces frigidus</name>
    <dbReference type="NCBI Taxonomy" id="1508187"/>
    <lineage>
        <taxon>Eukaryota</taxon>
        <taxon>Fungi</taxon>
        <taxon>Dikarya</taxon>
        <taxon>Ascomycota</taxon>
        <taxon>Pezizomycotina</taxon>
        <taxon>Dothideomycetes</taxon>
        <taxon>Dothideomycetidae</taxon>
        <taxon>Mycosphaerellales</taxon>
        <taxon>Teratosphaeriaceae</taxon>
        <taxon>Meristemomyces</taxon>
    </lineage>
</organism>
<evidence type="ECO:0000313" key="2">
    <source>
        <dbReference type="Proteomes" id="UP001310890"/>
    </source>
</evidence>
<dbReference type="GO" id="GO:0070813">
    <property type="term" value="P:hydrogen sulfide metabolic process"/>
    <property type="evidence" value="ECO:0007669"/>
    <property type="project" value="TreeGrafter"/>
</dbReference>
<dbReference type="SUPFAM" id="SSF56281">
    <property type="entry name" value="Metallo-hydrolase/oxidoreductase"/>
    <property type="match status" value="1"/>
</dbReference>
<comment type="caution">
    <text evidence="1">The sequence shown here is derived from an EMBL/GenBank/DDBJ whole genome shotgun (WGS) entry which is preliminary data.</text>
</comment>